<organism evidence="1 2">
    <name type="scientific">Nibea albiflora</name>
    <name type="common">Yellow drum</name>
    <name type="synonym">Corvina albiflora</name>
    <dbReference type="NCBI Taxonomy" id="240163"/>
    <lineage>
        <taxon>Eukaryota</taxon>
        <taxon>Metazoa</taxon>
        <taxon>Chordata</taxon>
        <taxon>Craniata</taxon>
        <taxon>Vertebrata</taxon>
        <taxon>Euteleostomi</taxon>
        <taxon>Actinopterygii</taxon>
        <taxon>Neopterygii</taxon>
        <taxon>Teleostei</taxon>
        <taxon>Neoteleostei</taxon>
        <taxon>Acanthomorphata</taxon>
        <taxon>Eupercaria</taxon>
        <taxon>Sciaenidae</taxon>
        <taxon>Nibea</taxon>
    </lineage>
</organism>
<dbReference type="Proteomes" id="UP000805704">
    <property type="component" value="Chromosome 24"/>
</dbReference>
<reference evidence="1" key="1">
    <citation type="submission" date="2020-04" db="EMBL/GenBank/DDBJ databases">
        <title>A chromosome-scale assembly and high-density genetic map of the yellow drum (Nibea albiflora) genome.</title>
        <authorList>
            <person name="Xu D."/>
            <person name="Zhang W."/>
            <person name="Chen R."/>
            <person name="Tan P."/>
            <person name="Wang L."/>
            <person name="Song H."/>
            <person name="Tian L."/>
            <person name="Zhu Q."/>
            <person name="Wang B."/>
        </authorList>
    </citation>
    <scope>NUCLEOTIDE SEQUENCE</scope>
    <source>
        <strain evidence="1">ZJHYS-2018</strain>
    </source>
</reference>
<proteinExistence type="predicted"/>
<sequence>MTVLNLSFAASGFMGIYHLGAVEAFLRHGGRLLGSLGACAGASSGALVAAVMITAPDKLERCKEFTYGFADAVRRQRFGAVTPGYDFMLALRQKEQSRNSSQNVPILRAHVVGISPSVVKTERERESFCILTARDVRESRSEWGGSNIDLCDPQEILPSEAHTLATDRLHVSMTHSRSGKNHIVSRFTSREELIKALLASSYVPVYAGLKAVEFRGQKWIDGGFTDSLPIPPVGRTITVSPFAGSQDVCPVHRGRFNAQLRLPNMSVMLSVENIKRLNQALFPPSSGQHAVPARRRFQRCREVPEERGLDELTVKRTGGEKRRQKRGELHATSDGFEFISGRPQRVIEPPFKHRPQNPETENW</sequence>
<gene>
    <name evidence="1" type="primary">PNPLA4</name>
    <name evidence="1" type="ORF">GBF38_009092</name>
</gene>
<keyword evidence="2" id="KW-1185">Reference proteome</keyword>
<accession>A0ACB7ERX7</accession>
<name>A0ACB7ERX7_NIBAL</name>
<dbReference type="EMBL" id="CM024812">
    <property type="protein sequence ID" value="KAG8004699.1"/>
    <property type="molecule type" value="Genomic_DNA"/>
</dbReference>
<evidence type="ECO:0000313" key="1">
    <source>
        <dbReference type="EMBL" id="KAG8004699.1"/>
    </source>
</evidence>
<protein>
    <submittedName>
        <fullName evidence="1">Patatin-like phospholipase domain-containing protein 4</fullName>
    </submittedName>
</protein>
<evidence type="ECO:0000313" key="2">
    <source>
        <dbReference type="Proteomes" id="UP000805704"/>
    </source>
</evidence>
<comment type="caution">
    <text evidence="1">The sequence shown here is derived from an EMBL/GenBank/DDBJ whole genome shotgun (WGS) entry which is preliminary data.</text>
</comment>